<evidence type="ECO:0000256" key="2">
    <source>
        <dbReference type="ARBA" id="ARBA00022840"/>
    </source>
</evidence>
<organism evidence="5 6">
    <name type="scientific">Marivirga aurantiaca</name>
    <dbReference type="NCBI Taxonomy" id="2802615"/>
    <lineage>
        <taxon>Bacteria</taxon>
        <taxon>Pseudomonadati</taxon>
        <taxon>Bacteroidota</taxon>
        <taxon>Cytophagia</taxon>
        <taxon>Cytophagales</taxon>
        <taxon>Marivirgaceae</taxon>
        <taxon>Marivirga</taxon>
    </lineage>
</organism>
<dbReference type="PROSITE" id="PS50893">
    <property type="entry name" value="ABC_TRANSPORTER_2"/>
    <property type="match status" value="2"/>
</dbReference>
<dbReference type="Gene3D" id="1.10.287.380">
    <property type="entry name" value="Valyl-tRNA synthetase, C-terminal domain"/>
    <property type="match status" value="1"/>
</dbReference>
<keyword evidence="1" id="KW-0547">Nucleotide-binding</keyword>
<dbReference type="Pfam" id="PF00005">
    <property type="entry name" value="ABC_tran"/>
    <property type="match status" value="2"/>
</dbReference>
<dbReference type="PANTHER" id="PTHR42855:SF1">
    <property type="entry name" value="ABC TRANSPORTER DOMAIN-CONTAINING PROTEIN"/>
    <property type="match status" value="1"/>
</dbReference>
<dbReference type="PROSITE" id="PS00211">
    <property type="entry name" value="ABC_TRANSPORTER_1"/>
    <property type="match status" value="2"/>
</dbReference>
<evidence type="ECO:0000313" key="5">
    <source>
        <dbReference type="EMBL" id="MBK6264757.1"/>
    </source>
</evidence>
<dbReference type="PANTHER" id="PTHR42855">
    <property type="entry name" value="ABC TRANSPORTER ATP-BINDING SUBUNIT"/>
    <property type="match status" value="1"/>
</dbReference>
<evidence type="ECO:0000313" key="6">
    <source>
        <dbReference type="Proteomes" id="UP000611723"/>
    </source>
</evidence>
<dbReference type="InterPro" id="IPR037118">
    <property type="entry name" value="Val-tRNA_synth_C_sf"/>
</dbReference>
<evidence type="ECO:0000256" key="1">
    <source>
        <dbReference type="ARBA" id="ARBA00022741"/>
    </source>
</evidence>
<dbReference type="RefSeq" id="WP_201430425.1">
    <property type="nucleotide sequence ID" value="NZ_JAEQBW010000002.1"/>
</dbReference>
<dbReference type="SUPFAM" id="SSF52540">
    <property type="entry name" value="P-loop containing nucleoside triphosphate hydrolases"/>
    <property type="match status" value="2"/>
</dbReference>
<dbReference type="InterPro" id="IPR003439">
    <property type="entry name" value="ABC_transporter-like_ATP-bd"/>
</dbReference>
<proteinExistence type="predicted"/>
<protein>
    <submittedName>
        <fullName evidence="5">ABC-F family ATP-binding cassette domain-containing protein</fullName>
    </submittedName>
</protein>
<dbReference type="EMBL" id="JAEQBW010000002">
    <property type="protein sequence ID" value="MBK6264757.1"/>
    <property type="molecule type" value="Genomic_DNA"/>
</dbReference>
<gene>
    <name evidence="5" type="ORF">JKA74_06890</name>
</gene>
<comment type="caution">
    <text evidence="5">The sequence shown here is derived from an EMBL/GenBank/DDBJ whole genome shotgun (WGS) entry which is preliminary data.</text>
</comment>
<feature type="region of interest" description="Disordered" evidence="3">
    <location>
        <begin position="579"/>
        <end position="603"/>
    </location>
</feature>
<dbReference type="InterPro" id="IPR027417">
    <property type="entry name" value="P-loop_NTPase"/>
</dbReference>
<dbReference type="GO" id="GO:0003677">
    <property type="term" value="F:DNA binding"/>
    <property type="evidence" value="ECO:0007669"/>
    <property type="project" value="InterPro"/>
</dbReference>
<dbReference type="CDD" id="cd03221">
    <property type="entry name" value="ABCF_EF-3"/>
    <property type="match status" value="2"/>
</dbReference>
<keyword evidence="6" id="KW-1185">Reference proteome</keyword>
<dbReference type="InterPro" id="IPR051309">
    <property type="entry name" value="ABCF_ATPase"/>
</dbReference>
<dbReference type="InterPro" id="IPR003593">
    <property type="entry name" value="AAA+_ATPase"/>
</dbReference>
<evidence type="ECO:0000256" key="3">
    <source>
        <dbReference type="SAM" id="MobiDB-lite"/>
    </source>
</evidence>
<dbReference type="InterPro" id="IPR032524">
    <property type="entry name" value="ABC_tran_C"/>
</dbReference>
<dbReference type="SMART" id="SM00382">
    <property type="entry name" value="AAA"/>
    <property type="match status" value="2"/>
</dbReference>
<dbReference type="Pfam" id="PF12848">
    <property type="entry name" value="ABC_tran_Xtn"/>
    <property type="match status" value="1"/>
</dbReference>
<dbReference type="InterPro" id="IPR017871">
    <property type="entry name" value="ABC_transporter-like_CS"/>
</dbReference>
<name>A0A934WXM0_9BACT</name>
<accession>A0A934WXM0</accession>
<sequence>MNYLSVENLTKSFGDRVLFKNISFGLAQGDKMALVGINGSGKSTLLKILTGEEAPDSGNFSFRNDIIVGFLSQNPQFDKGINAMQAIFSSEHESLQIIRQYEALAANPDMNEKQQNQFQDLMERMESLQLWDYESQVEQILGQLGIEDFEQPVSTMSGGQKKRVALAAQLVIKPDLLILDEPTNHLDIDVIEWLEKYLSTQNITLLMVTHDRYFLDRVCNGILEIDRQSIFKYQGNYEEFLVKKEERESNEQMEVDKAKNLMKKEQEWMRRMPKARSTKAKYRVEAFGELKEKATKNLSRDQVDLQVSQKRLGGKILELKHIKKQFDGDVLFEDFNYVFKKGDRIGIVGKNGTGKSTFLNILTGNITPDEGSLDRGVNTHFGYYKQQEIQFDPNKKVIDVVLEIAEHFKLPDGTEISASQFLNKFLFPPKQQYDFVHKLSGGEKRRLQLLLVLIKNPNFLILDEPTNDLDLQTLSILEDFLDRFQGCLLIVSHDRYFMDSLTEQLFLFEGDNQIKLFNGNYSEYRESKRESELGKKQTPAKVEKAAEPVAKVKTENNQKLSYKEKKEIEDLEKEIPQLTKGKNKLEEKLAEGDGSADDFAQWGKELKELTDQLDEKEMRWLELTENS</sequence>
<dbReference type="FunFam" id="3.40.50.300:FF:000011">
    <property type="entry name" value="Putative ABC transporter ATP-binding component"/>
    <property type="match status" value="1"/>
</dbReference>
<keyword evidence="2 5" id="KW-0067">ATP-binding</keyword>
<dbReference type="GO" id="GO:0016887">
    <property type="term" value="F:ATP hydrolysis activity"/>
    <property type="evidence" value="ECO:0007669"/>
    <property type="project" value="InterPro"/>
</dbReference>
<reference evidence="5" key="1">
    <citation type="submission" date="2021-01" db="EMBL/GenBank/DDBJ databases">
        <title>Marivirga aurantiaca sp. nov., isolated from intertidal surface sediments.</title>
        <authorList>
            <person name="Zhang M."/>
        </authorList>
    </citation>
    <scope>NUCLEOTIDE SEQUENCE</scope>
    <source>
        <strain evidence="5">S37H4</strain>
    </source>
</reference>
<dbReference type="Pfam" id="PF16326">
    <property type="entry name" value="ABC_tran_CTD"/>
    <property type="match status" value="1"/>
</dbReference>
<feature type="domain" description="ABC transporter" evidence="4">
    <location>
        <begin position="4"/>
        <end position="252"/>
    </location>
</feature>
<evidence type="ECO:0000259" key="4">
    <source>
        <dbReference type="PROSITE" id="PS50893"/>
    </source>
</evidence>
<feature type="domain" description="ABC transporter" evidence="4">
    <location>
        <begin position="317"/>
        <end position="544"/>
    </location>
</feature>
<dbReference type="Gene3D" id="3.40.50.300">
    <property type="entry name" value="P-loop containing nucleotide triphosphate hydrolases"/>
    <property type="match status" value="2"/>
</dbReference>
<dbReference type="GO" id="GO:0005524">
    <property type="term" value="F:ATP binding"/>
    <property type="evidence" value="ECO:0007669"/>
    <property type="project" value="UniProtKB-KW"/>
</dbReference>
<dbReference type="InterPro" id="IPR032781">
    <property type="entry name" value="ABC_tran_Xtn"/>
</dbReference>
<dbReference type="Proteomes" id="UP000611723">
    <property type="component" value="Unassembled WGS sequence"/>
</dbReference>
<dbReference type="AlphaFoldDB" id="A0A934WXM0"/>